<dbReference type="InterPro" id="IPR011009">
    <property type="entry name" value="Kinase-like_dom_sf"/>
</dbReference>
<dbReference type="SUPFAM" id="SSF56112">
    <property type="entry name" value="Protein kinase-like (PK-like)"/>
    <property type="match status" value="1"/>
</dbReference>
<dbReference type="AlphaFoldDB" id="A0A939DC90"/>
<dbReference type="EMBL" id="JAFKCZ010000001">
    <property type="protein sequence ID" value="MBN7795409.1"/>
    <property type="molecule type" value="Genomic_DNA"/>
</dbReference>
<evidence type="ECO:0000256" key="1">
    <source>
        <dbReference type="ARBA" id="ARBA00022679"/>
    </source>
</evidence>
<protein>
    <submittedName>
        <fullName evidence="6">Serine/threonine protein kinase</fullName>
    </submittedName>
</protein>
<dbReference type="GO" id="GO:0005524">
    <property type="term" value="F:ATP binding"/>
    <property type="evidence" value="ECO:0007669"/>
    <property type="project" value="UniProtKB-KW"/>
</dbReference>
<dbReference type="Proteomes" id="UP000664303">
    <property type="component" value="Unassembled WGS sequence"/>
</dbReference>
<feature type="domain" description="Protein kinase" evidence="5">
    <location>
        <begin position="8"/>
        <end position="274"/>
    </location>
</feature>
<comment type="caution">
    <text evidence="6">The sequence shown here is derived from an EMBL/GenBank/DDBJ whole genome shotgun (WGS) entry which is preliminary data.</text>
</comment>
<dbReference type="SMART" id="SM00220">
    <property type="entry name" value="S_TKc"/>
    <property type="match status" value="1"/>
</dbReference>
<dbReference type="PROSITE" id="PS50011">
    <property type="entry name" value="PROTEIN_KINASE_DOM"/>
    <property type="match status" value="1"/>
</dbReference>
<dbReference type="PANTHER" id="PTHR43289:SF6">
    <property type="entry name" value="SERINE_THREONINE-PROTEIN KINASE NEKL-3"/>
    <property type="match status" value="1"/>
</dbReference>
<reference evidence="6" key="1">
    <citation type="submission" date="2021-02" db="EMBL/GenBank/DDBJ databases">
        <title>PHA producing bacteria isolated from coastal sediment in Guangdong, Shenzhen.</title>
        <authorList>
            <person name="Zheng W."/>
            <person name="Yu S."/>
            <person name="Huang Y."/>
        </authorList>
    </citation>
    <scope>NUCLEOTIDE SEQUENCE</scope>
    <source>
        <strain evidence="6">TN14-10</strain>
    </source>
</reference>
<organism evidence="6 7">
    <name type="scientific">Parahaliea mediterranea</name>
    <dbReference type="NCBI Taxonomy" id="651086"/>
    <lineage>
        <taxon>Bacteria</taxon>
        <taxon>Pseudomonadati</taxon>
        <taxon>Pseudomonadota</taxon>
        <taxon>Gammaproteobacteria</taxon>
        <taxon>Cellvibrionales</taxon>
        <taxon>Halieaceae</taxon>
        <taxon>Parahaliea</taxon>
    </lineage>
</organism>
<keyword evidence="1" id="KW-0808">Transferase</keyword>
<dbReference type="RefSeq" id="WP_206558831.1">
    <property type="nucleotide sequence ID" value="NZ_JAFKCZ010000001.1"/>
</dbReference>
<dbReference type="PROSITE" id="PS00108">
    <property type="entry name" value="PROTEIN_KINASE_ST"/>
    <property type="match status" value="1"/>
</dbReference>
<sequence>MSARIGRYRILRLIRQGGQGSVYLGYDGQLRRRVAVKLYRLPGERRVRREVLAEARTIAAIDSPRVVKVYDVISAGQHLALVMAYVPGCDLEELLQQAPLPLLAILNLGIDIGAALAAVRQRRLVHGDLKASNVLVAEDGHALLTDFGIARAPGSRMAAGSAAAVSPEQLRGEPLDVRSDLFALGCLLYRMIAGRHPFLDGEELDARRLLEGAPSALPDKLADGTPVPGQLRDLVDRLLQKKPGDRPDNTHRVRQILRELARQQPQAMARHPLAGVRSALRRESEDDVPPAIPRALGRQGRSQLADWRGFSELSLRDALVLLRRPRVRLAVLGAALIAALAVYLLSPVPQRVALEGPRLAFDQPLNLPEGVSLDWLSERVCTAAAGENRHLRFYQAPKACPQGSAGIADNRPLPPADERLGMVLRCAGEVCLFGLTRARGEARLYRQAVLLAGMPLSQWSAVVSDLSRHVYRQDLDGGAHRE</sequence>
<dbReference type="Pfam" id="PF00069">
    <property type="entry name" value="Pkinase"/>
    <property type="match status" value="1"/>
</dbReference>
<evidence type="ECO:0000259" key="5">
    <source>
        <dbReference type="PROSITE" id="PS50011"/>
    </source>
</evidence>
<proteinExistence type="predicted"/>
<dbReference type="GO" id="GO:0004674">
    <property type="term" value="F:protein serine/threonine kinase activity"/>
    <property type="evidence" value="ECO:0007669"/>
    <property type="project" value="UniProtKB-KW"/>
</dbReference>
<keyword evidence="3 6" id="KW-0418">Kinase</keyword>
<dbReference type="InterPro" id="IPR008271">
    <property type="entry name" value="Ser/Thr_kinase_AS"/>
</dbReference>
<keyword evidence="4" id="KW-0067">ATP-binding</keyword>
<keyword evidence="7" id="KW-1185">Reference proteome</keyword>
<evidence type="ECO:0000313" key="7">
    <source>
        <dbReference type="Proteomes" id="UP000664303"/>
    </source>
</evidence>
<evidence type="ECO:0000256" key="4">
    <source>
        <dbReference type="ARBA" id="ARBA00022840"/>
    </source>
</evidence>
<keyword evidence="2" id="KW-0547">Nucleotide-binding</keyword>
<evidence type="ECO:0000256" key="3">
    <source>
        <dbReference type="ARBA" id="ARBA00022777"/>
    </source>
</evidence>
<accession>A0A939DC90</accession>
<dbReference type="CDD" id="cd14014">
    <property type="entry name" value="STKc_PknB_like"/>
    <property type="match status" value="1"/>
</dbReference>
<dbReference type="PANTHER" id="PTHR43289">
    <property type="entry name" value="MITOGEN-ACTIVATED PROTEIN KINASE KINASE KINASE 20-RELATED"/>
    <property type="match status" value="1"/>
</dbReference>
<evidence type="ECO:0000256" key="2">
    <source>
        <dbReference type="ARBA" id="ARBA00022741"/>
    </source>
</evidence>
<dbReference type="InterPro" id="IPR000719">
    <property type="entry name" value="Prot_kinase_dom"/>
</dbReference>
<evidence type="ECO:0000313" key="6">
    <source>
        <dbReference type="EMBL" id="MBN7795409.1"/>
    </source>
</evidence>
<name>A0A939DC90_9GAMM</name>
<dbReference type="Gene3D" id="1.10.510.10">
    <property type="entry name" value="Transferase(Phosphotransferase) domain 1"/>
    <property type="match status" value="1"/>
</dbReference>
<gene>
    <name evidence="6" type="ORF">JYP50_02330</name>
</gene>
<dbReference type="Gene3D" id="3.30.200.20">
    <property type="entry name" value="Phosphorylase Kinase, domain 1"/>
    <property type="match status" value="1"/>
</dbReference>
<keyword evidence="6" id="KW-0723">Serine/threonine-protein kinase</keyword>